<organism evidence="1 2">
    <name type="scientific">Cedecea colo</name>
    <dbReference type="NCBI Taxonomy" id="2552946"/>
    <lineage>
        <taxon>Bacteria</taxon>
        <taxon>Pseudomonadati</taxon>
        <taxon>Pseudomonadota</taxon>
        <taxon>Gammaproteobacteria</taxon>
        <taxon>Enterobacterales</taxon>
        <taxon>Enterobacteriaceae</taxon>
        <taxon>Cedecea</taxon>
    </lineage>
</organism>
<evidence type="ECO:0000313" key="2">
    <source>
        <dbReference type="Proteomes" id="UP000697927"/>
    </source>
</evidence>
<proteinExistence type="predicted"/>
<keyword evidence="2" id="KW-1185">Reference proteome</keyword>
<sequence length="241" mass="27279">MANRPIFIPKIHGPTLVEIVNVDFSWSPGLSISQKRRSIASLHGSFSKRFPEAKLLEISSKSEDELGRKLSAFNMGITSKNGQFINVESLFQSSKVFTSSGGIQGPFRELMLAPPKEAKQSEKLKNSGKLKHFSFRPNEQRDEEVWELEPKTAFYDWLYLNALNIVPWNKEVLAYTAFTDIEFNPSKSINCQAYSVALWCALRLRGLLDGTIPPRDAFISLISRFDIHNTSDGDKKNMSLF</sequence>
<dbReference type="Proteomes" id="UP000697927">
    <property type="component" value="Unassembled WGS sequence"/>
</dbReference>
<dbReference type="EMBL" id="SOYS01000001">
    <property type="protein sequence ID" value="NIY46154.1"/>
    <property type="molecule type" value="Genomic_DNA"/>
</dbReference>
<protein>
    <submittedName>
        <fullName evidence="1">Uncharacterized protein</fullName>
    </submittedName>
</protein>
<comment type="caution">
    <text evidence="1">The sequence shown here is derived from an EMBL/GenBank/DDBJ whole genome shotgun (WGS) entry which is preliminary data.</text>
</comment>
<dbReference type="InterPro" id="IPR053913">
    <property type="entry name" value="NADAR-DarT1"/>
</dbReference>
<evidence type="ECO:0000313" key="1">
    <source>
        <dbReference type="EMBL" id="NIY46154.1"/>
    </source>
</evidence>
<dbReference type="RefSeq" id="WP_167605814.1">
    <property type="nucleotide sequence ID" value="NZ_SOYS01000001.1"/>
</dbReference>
<gene>
    <name evidence="1" type="ORF">E2L00_01085</name>
</gene>
<name>A0ABX0VHA5_9ENTR</name>
<dbReference type="Pfam" id="PF22397">
    <property type="entry name" value="NADAR-DarT1"/>
    <property type="match status" value="1"/>
</dbReference>
<accession>A0ABX0VHA5</accession>
<reference evidence="1 2" key="1">
    <citation type="journal article" date="2020" name="Microorganisms">
        <title>Polyphasic Characterisation of Cedecea colo sp. nov., a New Enteric Bacterium Isolated from the Koala Hindgut.</title>
        <authorList>
            <person name="Boath J.M."/>
            <person name="Dakhal S."/>
            <person name="Van T.T.H."/>
            <person name="Moore R.J."/>
            <person name="Dekiwadia C."/>
            <person name="Macreadie I.G."/>
        </authorList>
    </citation>
    <scope>NUCLEOTIDE SEQUENCE [LARGE SCALE GENOMIC DNA]</scope>
    <source>
        <strain evidence="1 2">ZA</strain>
    </source>
</reference>